<protein>
    <submittedName>
        <fullName evidence="1">Uncharacterized protein</fullName>
    </submittedName>
</protein>
<accession>A0A8X6X4I9</accession>
<feature type="non-terminal residue" evidence="1">
    <location>
        <position position="45"/>
    </location>
</feature>
<dbReference type="EMBL" id="BMAV01005099">
    <property type="protein sequence ID" value="GFY45884.1"/>
    <property type="molecule type" value="Genomic_DNA"/>
</dbReference>
<reference evidence="1" key="1">
    <citation type="submission" date="2020-08" db="EMBL/GenBank/DDBJ databases">
        <title>Multicomponent nature underlies the extraordinary mechanical properties of spider dragline silk.</title>
        <authorList>
            <person name="Kono N."/>
            <person name="Nakamura H."/>
            <person name="Mori M."/>
            <person name="Yoshida Y."/>
            <person name="Ohtoshi R."/>
            <person name="Malay A.D."/>
            <person name="Moran D.A.P."/>
            <person name="Tomita M."/>
            <person name="Numata K."/>
            <person name="Arakawa K."/>
        </authorList>
    </citation>
    <scope>NUCLEOTIDE SEQUENCE</scope>
</reference>
<evidence type="ECO:0000313" key="1">
    <source>
        <dbReference type="EMBL" id="GFY45884.1"/>
    </source>
</evidence>
<sequence>MMWAAIDDTRGVRAVLTYRLMMQICELVESVQELLHIGIVRVVNS</sequence>
<keyword evidence="2" id="KW-1185">Reference proteome</keyword>
<evidence type="ECO:0000313" key="2">
    <source>
        <dbReference type="Proteomes" id="UP000886998"/>
    </source>
</evidence>
<dbReference type="AlphaFoldDB" id="A0A8X6X4I9"/>
<organism evidence="1 2">
    <name type="scientific">Trichonephila inaurata madagascariensis</name>
    <dbReference type="NCBI Taxonomy" id="2747483"/>
    <lineage>
        <taxon>Eukaryota</taxon>
        <taxon>Metazoa</taxon>
        <taxon>Ecdysozoa</taxon>
        <taxon>Arthropoda</taxon>
        <taxon>Chelicerata</taxon>
        <taxon>Arachnida</taxon>
        <taxon>Araneae</taxon>
        <taxon>Araneomorphae</taxon>
        <taxon>Entelegynae</taxon>
        <taxon>Araneoidea</taxon>
        <taxon>Nephilidae</taxon>
        <taxon>Trichonephila</taxon>
        <taxon>Trichonephila inaurata</taxon>
    </lineage>
</organism>
<dbReference type="Proteomes" id="UP000886998">
    <property type="component" value="Unassembled WGS sequence"/>
</dbReference>
<name>A0A8X6X4I9_9ARAC</name>
<gene>
    <name evidence="1" type="ORF">TNIN_205351</name>
</gene>
<comment type="caution">
    <text evidence="1">The sequence shown here is derived from an EMBL/GenBank/DDBJ whole genome shotgun (WGS) entry which is preliminary data.</text>
</comment>
<proteinExistence type="predicted"/>